<dbReference type="Pfam" id="PF18962">
    <property type="entry name" value="Por_Secre_tail"/>
    <property type="match status" value="1"/>
</dbReference>
<evidence type="ECO:0000313" key="3">
    <source>
        <dbReference type="Proteomes" id="UP000199452"/>
    </source>
</evidence>
<sequence>TNTADYTDGWYDTFKYTANYSGKLVASSCGQTTESTYLQVSGGCNGPTLGTSDDEFSGQSRVAIDVIAGSTYYFTWRCKSSHTTFPWTLSFTKVIKKVEENSILVTPNPTNGQFSISLMTYEFQPTEVIVIGLNGNIIYSSRWESGITQNVTLHAAPGIYSIIIKGKGETLTKKLIIQ</sequence>
<accession>A0A1G6TMP0</accession>
<dbReference type="RefSeq" id="WP_139180983.1">
    <property type="nucleotide sequence ID" value="NZ_FMYP01000126.1"/>
</dbReference>
<feature type="non-terminal residue" evidence="2">
    <location>
        <position position="1"/>
    </location>
</feature>
<protein>
    <submittedName>
        <fullName evidence="2">Por secretion system C-terminal sorting domain-containing protein</fullName>
    </submittedName>
</protein>
<keyword evidence="3" id="KW-1185">Reference proteome</keyword>
<evidence type="ECO:0000259" key="1">
    <source>
        <dbReference type="Pfam" id="PF18962"/>
    </source>
</evidence>
<name>A0A1G6TMP0_9BACT</name>
<proteinExistence type="predicted"/>
<dbReference type="Proteomes" id="UP000199452">
    <property type="component" value="Unassembled WGS sequence"/>
</dbReference>
<feature type="domain" description="Secretion system C-terminal sorting" evidence="1">
    <location>
        <begin position="107"/>
        <end position="177"/>
    </location>
</feature>
<dbReference type="OrthoDB" id="1076849at2"/>
<dbReference type="InterPro" id="IPR026444">
    <property type="entry name" value="Secre_tail"/>
</dbReference>
<dbReference type="AlphaFoldDB" id="A0A1G6TMP0"/>
<dbReference type="EMBL" id="FMYP01000126">
    <property type="protein sequence ID" value="SDD29756.1"/>
    <property type="molecule type" value="Genomic_DNA"/>
</dbReference>
<organism evidence="2 3">
    <name type="scientific">Williamwhitmania taraxaci</name>
    <dbReference type="NCBI Taxonomy" id="1640674"/>
    <lineage>
        <taxon>Bacteria</taxon>
        <taxon>Pseudomonadati</taxon>
        <taxon>Bacteroidota</taxon>
        <taxon>Bacteroidia</taxon>
        <taxon>Bacteroidales</taxon>
        <taxon>Williamwhitmaniaceae</taxon>
        <taxon>Williamwhitmania</taxon>
    </lineage>
</organism>
<gene>
    <name evidence="2" type="ORF">SAMN05216323_11265</name>
</gene>
<dbReference type="NCBIfam" id="TIGR04183">
    <property type="entry name" value="Por_Secre_tail"/>
    <property type="match status" value="1"/>
</dbReference>
<evidence type="ECO:0000313" key="2">
    <source>
        <dbReference type="EMBL" id="SDD29756.1"/>
    </source>
</evidence>
<reference evidence="2 3" key="1">
    <citation type="submission" date="2016-09" db="EMBL/GenBank/DDBJ databases">
        <authorList>
            <person name="Capua I."/>
            <person name="De Benedictis P."/>
            <person name="Joannis T."/>
            <person name="Lombin L.H."/>
            <person name="Cattoli G."/>
        </authorList>
    </citation>
    <scope>NUCLEOTIDE SEQUENCE [LARGE SCALE GENOMIC DNA]</scope>
    <source>
        <strain evidence="2 3">A7P-90m</strain>
    </source>
</reference>